<dbReference type="PANTHER" id="PTHR30164">
    <property type="entry name" value="MTFA PEPTIDASE"/>
    <property type="match status" value="1"/>
</dbReference>
<sequence>MIRLFTYFINSIKGILYVQTNLPQLVFFPKKILEEQRVYLNKRSYFYSCLNSKDKIIFEHRVYKFIKGHNFIGNEIEITLEMKTLVAAMATTLTFGMHKYLFSQVNSIIIYPESYYSTVLKQMHKGETNPKLRLVVFSWIDFLDGVKVKNDNLNLALHEFSHALHFGFLINQSYSGLNFKNYYNKILIHLKNKDNQKKIIDANYLREYAFENQYEFLAVLIEHYFETPEIFKEKLPIIFMYVQKMLNIDILKIYKIKY</sequence>
<dbReference type="GO" id="GO:0004177">
    <property type="term" value="F:aminopeptidase activity"/>
    <property type="evidence" value="ECO:0007669"/>
    <property type="project" value="TreeGrafter"/>
</dbReference>
<protein>
    <recommendedName>
        <fullName evidence="3">Zinc-dependent peptidase</fullName>
    </recommendedName>
</protein>
<dbReference type="Proteomes" id="UP000198412">
    <property type="component" value="Unassembled WGS sequence"/>
</dbReference>
<dbReference type="PANTHER" id="PTHR30164:SF2">
    <property type="entry name" value="PROTEIN MTFA"/>
    <property type="match status" value="1"/>
</dbReference>
<dbReference type="RefSeq" id="WP_176420407.1">
    <property type="nucleotide sequence ID" value="NZ_FZNX01000006.1"/>
</dbReference>
<evidence type="ECO:0000313" key="2">
    <source>
        <dbReference type="Proteomes" id="UP000198412"/>
    </source>
</evidence>
<name>A0A238Z772_9FLAO</name>
<dbReference type="Pfam" id="PF06167">
    <property type="entry name" value="Peptidase_M90"/>
    <property type="match status" value="1"/>
</dbReference>
<proteinExistence type="predicted"/>
<dbReference type="InterPro" id="IPR042252">
    <property type="entry name" value="MtfA_N"/>
</dbReference>
<evidence type="ECO:0000313" key="1">
    <source>
        <dbReference type="EMBL" id="SNR79305.1"/>
    </source>
</evidence>
<dbReference type="SUPFAM" id="SSF55486">
    <property type="entry name" value="Metalloproteases ('zincins'), catalytic domain"/>
    <property type="match status" value="1"/>
</dbReference>
<accession>A0A238Z772</accession>
<gene>
    <name evidence="1" type="ORF">SAMN04488111_3122</name>
</gene>
<dbReference type="InterPro" id="IPR010384">
    <property type="entry name" value="MtfA_fam"/>
</dbReference>
<dbReference type="GO" id="GO:0005829">
    <property type="term" value="C:cytosol"/>
    <property type="evidence" value="ECO:0007669"/>
    <property type="project" value="TreeGrafter"/>
</dbReference>
<keyword evidence="2" id="KW-1185">Reference proteome</keyword>
<dbReference type="CDD" id="cd20170">
    <property type="entry name" value="Peptidase_M90-like"/>
    <property type="match status" value="1"/>
</dbReference>
<dbReference type="AlphaFoldDB" id="A0A238Z772"/>
<dbReference type="EMBL" id="FZNX01000006">
    <property type="protein sequence ID" value="SNR79305.1"/>
    <property type="molecule type" value="Genomic_DNA"/>
</dbReference>
<dbReference type="Gene3D" id="1.10.472.150">
    <property type="entry name" value="Glucose-regulated metallo-peptidase M90, N-terminal domain"/>
    <property type="match status" value="1"/>
</dbReference>
<organism evidence="1 2">
    <name type="scientific">Lutibacter flavus</name>
    <dbReference type="NCBI Taxonomy" id="691689"/>
    <lineage>
        <taxon>Bacteria</taxon>
        <taxon>Pseudomonadati</taxon>
        <taxon>Bacteroidota</taxon>
        <taxon>Flavobacteriia</taxon>
        <taxon>Flavobacteriales</taxon>
        <taxon>Flavobacteriaceae</taxon>
        <taxon>Lutibacter</taxon>
    </lineage>
</organism>
<evidence type="ECO:0008006" key="3">
    <source>
        <dbReference type="Google" id="ProtNLM"/>
    </source>
</evidence>
<reference evidence="2" key="1">
    <citation type="submission" date="2017-06" db="EMBL/GenBank/DDBJ databases">
        <authorList>
            <person name="Varghese N."/>
            <person name="Submissions S."/>
        </authorList>
    </citation>
    <scope>NUCLEOTIDE SEQUENCE [LARGE SCALE GENOMIC DNA]</scope>
    <source>
        <strain evidence="2">DSM 27993</strain>
    </source>
</reference>